<keyword evidence="7" id="KW-0503">Monooxygenase</keyword>
<evidence type="ECO:0000256" key="5">
    <source>
        <dbReference type="ARBA" id="ARBA00023002"/>
    </source>
</evidence>
<evidence type="ECO:0000313" key="10">
    <source>
        <dbReference type="Proteomes" id="UP001153678"/>
    </source>
</evidence>
<keyword evidence="3" id="KW-0349">Heme</keyword>
<evidence type="ECO:0000256" key="1">
    <source>
        <dbReference type="ARBA" id="ARBA00001971"/>
    </source>
</evidence>
<evidence type="ECO:0000256" key="6">
    <source>
        <dbReference type="ARBA" id="ARBA00023004"/>
    </source>
</evidence>
<dbReference type="InterPro" id="IPR001128">
    <property type="entry name" value="Cyt_P450"/>
</dbReference>
<evidence type="ECO:0000313" key="9">
    <source>
        <dbReference type="EMBL" id="CAI2177909.1"/>
    </source>
</evidence>
<dbReference type="InterPro" id="IPR036396">
    <property type="entry name" value="Cyt_P450_sf"/>
</dbReference>
<dbReference type="GO" id="GO:0005506">
    <property type="term" value="F:iron ion binding"/>
    <property type="evidence" value="ECO:0007669"/>
    <property type="project" value="InterPro"/>
</dbReference>
<dbReference type="Gene3D" id="1.10.630.10">
    <property type="entry name" value="Cytochrome P450"/>
    <property type="match status" value="1"/>
</dbReference>
<dbReference type="GO" id="GO:0004497">
    <property type="term" value="F:monooxygenase activity"/>
    <property type="evidence" value="ECO:0007669"/>
    <property type="project" value="UniProtKB-KW"/>
</dbReference>
<comment type="caution">
    <text evidence="9">The sequence shown here is derived from an EMBL/GenBank/DDBJ whole genome shotgun (WGS) entry which is preliminary data.</text>
</comment>
<keyword evidence="8" id="KW-0812">Transmembrane</keyword>
<dbReference type="EMBL" id="CAMKVN010001763">
    <property type="protein sequence ID" value="CAI2177909.1"/>
    <property type="molecule type" value="Genomic_DNA"/>
</dbReference>
<sequence>MISHTDDFSSLENDLYPKASLEEVFFGSLVASYYGTNVVFSNGDHNLAIFMLAGHKTTATALTIVLYFLATHKNIQSKVHEKLLRVLRDNLITTTEQQRELKYLNIDLHENLRLYSPNLFMKDLRFENEHDEKCDQHTWLPFDGGSRNV</sequence>
<keyword evidence="8" id="KW-1133">Transmembrane helix</keyword>
<accession>A0A9W4SPH3</accession>
<dbReference type="SUPFAM" id="SSF48264">
    <property type="entry name" value="Cytochrome P450"/>
    <property type="match status" value="1"/>
</dbReference>
<dbReference type="Proteomes" id="UP001153678">
    <property type="component" value="Unassembled WGS sequence"/>
</dbReference>
<comment type="similarity">
    <text evidence="2">Belongs to the cytochrome P450 family.</text>
</comment>
<dbReference type="GO" id="GO:0020037">
    <property type="term" value="F:heme binding"/>
    <property type="evidence" value="ECO:0007669"/>
    <property type="project" value="InterPro"/>
</dbReference>
<proteinExistence type="inferred from homology"/>
<keyword evidence="6" id="KW-0408">Iron</keyword>
<dbReference type="OrthoDB" id="1470350at2759"/>
<evidence type="ECO:0000256" key="2">
    <source>
        <dbReference type="ARBA" id="ARBA00010617"/>
    </source>
</evidence>
<name>A0A9W4SPH3_9GLOM</name>
<gene>
    <name evidence="9" type="ORF">FWILDA_LOCUS8320</name>
</gene>
<evidence type="ECO:0000256" key="8">
    <source>
        <dbReference type="SAM" id="Phobius"/>
    </source>
</evidence>
<organism evidence="9 10">
    <name type="scientific">Funneliformis geosporum</name>
    <dbReference type="NCBI Taxonomy" id="1117311"/>
    <lineage>
        <taxon>Eukaryota</taxon>
        <taxon>Fungi</taxon>
        <taxon>Fungi incertae sedis</taxon>
        <taxon>Mucoromycota</taxon>
        <taxon>Glomeromycotina</taxon>
        <taxon>Glomeromycetes</taxon>
        <taxon>Glomerales</taxon>
        <taxon>Glomeraceae</taxon>
        <taxon>Funneliformis</taxon>
    </lineage>
</organism>
<feature type="transmembrane region" description="Helical" evidence="8">
    <location>
        <begin position="47"/>
        <end position="70"/>
    </location>
</feature>
<dbReference type="GO" id="GO:0016705">
    <property type="term" value="F:oxidoreductase activity, acting on paired donors, with incorporation or reduction of molecular oxygen"/>
    <property type="evidence" value="ECO:0007669"/>
    <property type="project" value="InterPro"/>
</dbReference>
<keyword evidence="8" id="KW-0472">Membrane</keyword>
<keyword evidence="10" id="KW-1185">Reference proteome</keyword>
<dbReference type="PANTHER" id="PTHR24292:SF54">
    <property type="entry name" value="CYP9F3-RELATED"/>
    <property type="match status" value="1"/>
</dbReference>
<reference evidence="9" key="1">
    <citation type="submission" date="2022-08" db="EMBL/GenBank/DDBJ databases">
        <authorList>
            <person name="Kallberg Y."/>
            <person name="Tangrot J."/>
            <person name="Rosling A."/>
        </authorList>
    </citation>
    <scope>NUCLEOTIDE SEQUENCE</scope>
    <source>
        <strain evidence="9">Wild A</strain>
    </source>
</reference>
<evidence type="ECO:0000256" key="4">
    <source>
        <dbReference type="ARBA" id="ARBA00022723"/>
    </source>
</evidence>
<dbReference type="Pfam" id="PF00067">
    <property type="entry name" value="p450"/>
    <property type="match status" value="1"/>
</dbReference>
<keyword evidence="5" id="KW-0560">Oxidoreductase</keyword>
<comment type="cofactor">
    <cofactor evidence="1">
        <name>heme</name>
        <dbReference type="ChEBI" id="CHEBI:30413"/>
    </cofactor>
</comment>
<protein>
    <submittedName>
        <fullName evidence="9">2751_t:CDS:1</fullName>
    </submittedName>
</protein>
<evidence type="ECO:0000256" key="7">
    <source>
        <dbReference type="ARBA" id="ARBA00023033"/>
    </source>
</evidence>
<dbReference type="AlphaFoldDB" id="A0A9W4SPH3"/>
<evidence type="ECO:0000256" key="3">
    <source>
        <dbReference type="ARBA" id="ARBA00022617"/>
    </source>
</evidence>
<keyword evidence="4" id="KW-0479">Metal-binding</keyword>
<dbReference type="PANTHER" id="PTHR24292">
    <property type="entry name" value="CYTOCHROME P450"/>
    <property type="match status" value="1"/>
</dbReference>
<dbReference type="InterPro" id="IPR050476">
    <property type="entry name" value="Insect_CytP450_Detox"/>
</dbReference>